<dbReference type="GO" id="GO:0003677">
    <property type="term" value="F:DNA binding"/>
    <property type="evidence" value="ECO:0007669"/>
    <property type="project" value="UniProtKB-KW"/>
</dbReference>
<keyword evidence="4" id="KW-1185">Reference proteome</keyword>
<dbReference type="Pfam" id="PF00376">
    <property type="entry name" value="MerR"/>
    <property type="match status" value="1"/>
</dbReference>
<dbReference type="Proteomes" id="UP000094578">
    <property type="component" value="Unassembled WGS sequence"/>
</dbReference>
<evidence type="ECO:0000313" key="4">
    <source>
        <dbReference type="Proteomes" id="UP000094578"/>
    </source>
</evidence>
<accession>A0A1E3L4I8</accession>
<dbReference type="PRINTS" id="PR00040">
    <property type="entry name" value="HTHMERR"/>
</dbReference>
<proteinExistence type="predicted"/>
<dbReference type="PROSITE" id="PS50937">
    <property type="entry name" value="HTH_MERR_2"/>
    <property type="match status" value="1"/>
</dbReference>
<dbReference type="PANTHER" id="PTHR30204">
    <property type="entry name" value="REDOX-CYCLING DRUG-SENSING TRANSCRIPTIONAL ACTIVATOR SOXR"/>
    <property type="match status" value="1"/>
</dbReference>
<dbReference type="InterPro" id="IPR009061">
    <property type="entry name" value="DNA-bd_dom_put_sf"/>
</dbReference>
<organism evidence="3 4">
    <name type="scientific">Paenibacillus nuruki</name>
    <dbReference type="NCBI Taxonomy" id="1886670"/>
    <lineage>
        <taxon>Bacteria</taxon>
        <taxon>Bacillati</taxon>
        <taxon>Bacillota</taxon>
        <taxon>Bacilli</taxon>
        <taxon>Bacillales</taxon>
        <taxon>Paenibacillaceae</taxon>
        <taxon>Paenibacillus</taxon>
    </lineage>
</organism>
<evidence type="ECO:0000256" key="1">
    <source>
        <dbReference type="ARBA" id="ARBA00023125"/>
    </source>
</evidence>
<evidence type="ECO:0000259" key="2">
    <source>
        <dbReference type="PROSITE" id="PS50937"/>
    </source>
</evidence>
<feature type="domain" description="HTH merR-type" evidence="2">
    <location>
        <begin position="8"/>
        <end position="77"/>
    </location>
</feature>
<comment type="caution">
    <text evidence="3">The sequence shown here is derived from an EMBL/GenBank/DDBJ whole genome shotgun (WGS) entry which is preliminary data.</text>
</comment>
<dbReference type="STRING" id="1886670.PTI45_02699"/>
<keyword evidence="1" id="KW-0238">DNA-binding</keyword>
<dbReference type="CDD" id="cd01109">
    <property type="entry name" value="HTH_YyaN"/>
    <property type="match status" value="1"/>
</dbReference>
<dbReference type="Gene3D" id="1.10.1660.10">
    <property type="match status" value="1"/>
</dbReference>
<dbReference type="PATRIC" id="fig|1886670.3.peg.2744"/>
<evidence type="ECO:0000313" key="3">
    <source>
        <dbReference type="EMBL" id="ODP27880.1"/>
    </source>
</evidence>
<protein>
    <submittedName>
        <fullName evidence="3">Mercuric resistance operon regulatory protein</fullName>
    </submittedName>
</protein>
<name>A0A1E3L4I8_9BACL</name>
<dbReference type="EMBL" id="MDER01000045">
    <property type="protein sequence ID" value="ODP27880.1"/>
    <property type="molecule type" value="Genomic_DNA"/>
</dbReference>
<dbReference type="InterPro" id="IPR000551">
    <property type="entry name" value="MerR-type_HTH_dom"/>
</dbReference>
<sequence>MIDIPEHMTSIKEAAELTGLSEDTIRYYEKIGLLPYADRQPNGHRAYSKQQIQGIIFLTRLKATGMTLEQMKNYRELAVVGNSTLDTRLQILKEHHLKVKQSIAELMETQRFLEYTIDHYIETDQNPDIHNHECDAVVSERMLAKHR</sequence>
<reference evidence="3 4" key="1">
    <citation type="submission" date="2016-08" db="EMBL/GenBank/DDBJ databases">
        <title>Genome sequencing of Paenibacillus sp. TI45-13ar, isolated from Korean traditional nuruk.</title>
        <authorList>
            <person name="Kim S.-J."/>
        </authorList>
    </citation>
    <scope>NUCLEOTIDE SEQUENCE [LARGE SCALE GENOMIC DNA]</scope>
    <source>
        <strain evidence="3 4">TI45-13ar</strain>
    </source>
</reference>
<dbReference type="InterPro" id="IPR047057">
    <property type="entry name" value="MerR_fam"/>
</dbReference>
<dbReference type="PANTHER" id="PTHR30204:SF98">
    <property type="entry name" value="HTH-TYPE TRANSCRIPTIONAL REGULATOR ADHR"/>
    <property type="match status" value="1"/>
</dbReference>
<dbReference type="SUPFAM" id="SSF46955">
    <property type="entry name" value="Putative DNA-binding domain"/>
    <property type="match status" value="1"/>
</dbReference>
<dbReference type="AlphaFoldDB" id="A0A1E3L4I8"/>
<dbReference type="SMART" id="SM00422">
    <property type="entry name" value="HTH_MERR"/>
    <property type="match status" value="1"/>
</dbReference>
<gene>
    <name evidence="3" type="ORF">PTI45_02699</name>
</gene>
<dbReference type="GO" id="GO:0003700">
    <property type="term" value="F:DNA-binding transcription factor activity"/>
    <property type="evidence" value="ECO:0007669"/>
    <property type="project" value="InterPro"/>
</dbReference>